<dbReference type="EMBL" id="SBLB01000003">
    <property type="protein sequence ID" value="RYC69766.1"/>
    <property type="molecule type" value="Genomic_DNA"/>
</dbReference>
<evidence type="ECO:0000313" key="1">
    <source>
        <dbReference type="EMBL" id="RYC69766.1"/>
    </source>
</evidence>
<keyword evidence="2" id="KW-1185">Reference proteome</keyword>
<gene>
    <name evidence="1" type="ORF">EQG79_14315</name>
</gene>
<dbReference type="Proteomes" id="UP000290407">
    <property type="component" value="Unassembled WGS sequence"/>
</dbReference>
<evidence type="ECO:0000313" key="2">
    <source>
        <dbReference type="Proteomes" id="UP000290407"/>
    </source>
</evidence>
<accession>A0A4Q2UKM3</accession>
<sequence length="131" mass="14794">MLSYQRPTKTSAPVITLRDGSSWCRIYTTPGTLYYREVPSRTDNGRLYTYEVKGWSPDDNPEKGMALDTLLATERVLVRFCDNKGLQRLAGTPDEFLLFSYEFDTQSDVPDQRGYTITVSGSTTTRAPYAA</sequence>
<reference evidence="1 2" key="1">
    <citation type="submission" date="2019-01" db="EMBL/GenBank/DDBJ databases">
        <title>Spirosoma flava sp. nov., a propanil-degrading bacterium isolated from herbicide-contaminated soil.</title>
        <authorList>
            <person name="Zhang L."/>
            <person name="Jiang J.-D."/>
        </authorList>
    </citation>
    <scope>NUCLEOTIDE SEQUENCE [LARGE SCALE GENOMIC DNA]</scope>
    <source>
        <strain evidence="1 2">TY50</strain>
    </source>
</reference>
<dbReference type="RefSeq" id="WP_165358895.1">
    <property type="nucleotide sequence ID" value="NZ_SBLB01000003.1"/>
</dbReference>
<proteinExistence type="predicted"/>
<dbReference type="AlphaFoldDB" id="A0A4Q2UKM3"/>
<comment type="caution">
    <text evidence="1">The sequence shown here is derived from an EMBL/GenBank/DDBJ whole genome shotgun (WGS) entry which is preliminary data.</text>
</comment>
<organism evidence="1 2">
    <name type="scientific">Spirosoma sordidisoli</name>
    <dbReference type="NCBI Taxonomy" id="2502893"/>
    <lineage>
        <taxon>Bacteria</taxon>
        <taxon>Pseudomonadati</taxon>
        <taxon>Bacteroidota</taxon>
        <taxon>Cytophagia</taxon>
        <taxon>Cytophagales</taxon>
        <taxon>Cytophagaceae</taxon>
        <taxon>Spirosoma</taxon>
    </lineage>
</organism>
<name>A0A4Q2UKM3_9BACT</name>
<protein>
    <submittedName>
        <fullName evidence="1">Uncharacterized protein</fullName>
    </submittedName>
</protein>